<keyword evidence="2" id="KW-1185">Reference proteome</keyword>
<evidence type="ECO:0008006" key="3">
    <source>
        <dbReference type="Google" id="ProtNLM"/>
    </source>
</evidence>
<dbReference type="SUPFAM" id="SSF88946">
    <property type="entry name" value="Sigma2 domain of RNA polymerase sigma factors"/>
    <property type="match status" value="1"/>
</dbReference>
<gene>
    <name evidence="1" type="ORF">JK636_19365</name>
</gene>
<dbReference type="Proteomes" id="UP000632377">
    <property type="component" value="Unassembled WGS sequence"/>
</dbReference>
<dbReference type="RefSeq" id="WP_202750613.1">
    <property type="nucleotide sequence ID" value="NZ_JAESWC010000018.1"/>
</dbReference>
<evidence type="ECO:0000313" key="2">
    <source>
        <dbReference type="Proteomes" id="UP000632377"/>
    </source>
</evidence>
<dbReference type="EMBL" id="JAESWC010000018">
    <property type="protein sequence ID" value="MBL4937871.1"/>
    <property type="molecule type" value="Genomic_DNA"/>
</dbReference>
<sequence length="84" mass="10082">MMEAEEKTNIKLENEKDMETLSSSTWETLYHFVYFKVQNREKAGDITQETYIKAISYIKKNVFWYGLSGSYCIGYCTKCNRYYR</sequence>
<protein>
    <recommendedName>
        <fullName evidence="3">RNA polymerase sigma-70 region 2 domain-containing protein</fullName>
    </recommendedName>
</protein>
<name>A0ABS1TF54_9CLOT</name>
<reference evidence="1 2" key="1">
    <citation type="submission" date="2021-01" db="EMBL/GenBank/DDBJ databases">
        <title>Genome public.</title>
        <authorList>
            <person name="Liu C."/>
            <person name="Sun Q."/>
        </authorList>
    </citation>
    <scope>NUCLEOTIDE SEQUENCE [LARGE SCALE GENOMIC DNA]</scope>
    <source>
        <strain evidence="1 2">YIM B02515</strain>
    </source>
</reference>
<proteinExistence type="predicted"/>
<comment type="caution">
    <text evidence="1">The sequence shown here is derived from an EMBL/GenBank/DDBJ whole genome shotgun (WGS) entry which is preliminary data.</text>
</comment>
<accession>A0ABS1TF54</accession>
<dbReference type="Gene3D" id="1.10.1740.10">
    <property type="match status" value="1"/>
</dbReference>
<evidence type="ECO:0000313" key="1">
    <source>
        <dbReference type="EMBL" id="MBL4937871.1"/>
    </source>
</evidence>
<organism evidence="1 2">
    <name type="scientific">Clostridium rhizosphaerae</name>
    <dbReference type="NCBI Taxonomy" id="2803861"/>
    <lineage>
        <taxon>Bacteria</taxon>
        <taxon>Bacillati</taxon>
        <taxon>Bacillota</taxon>
        <taxon>Clostridia</taxon>
        <taxon>Eubacteriales</taxon>
        <taxon>Clostridiaceae</taxon>
        <taxon>Clostridium</taxon>
    </lineage>
</organism>
<dbReference type="InterPro" id="IPR013325">
    <property type="entry name" value="RNA_pol_sigma_r2"/>
</dbReference>